<evidence type="ECO:0000259" key="2">
    <source>
        <dbReference type="PROSITE" id="PS51532"/>
    </source>
</evidence>
<name>A0AB34FKZ0_9HYPO</name>
<dbReference type="Pfam" id="PF20639">
    <property type="entry name" value="Rrn6_K-rich"/>
    <property type="match status" value="1"/>
</dbReference>
<protein>
    <submittedName>
        <fullName evidence="3">RNA polymerase I-specific transcription initiation factor RRN6</fullName>
    </submittedName>
</protein>
<gene>
    <name evidence="3" type="primary">RRN6</name>
    <name evidence="3" type="ORF">O9K51_07403</name>
</gene>
<keyword evidence="3" id="KW-0396">Initiation factor</keyword>
<dbReference type="InterPro" id="IPR010400">
    <property type="entry name" value="PITH_dom"/>
</dbReference>
<dbReference type="Pfam" id="PF20640">
    <property type="entry name" value="Rrn6_HB"/>
    <property type="match status" value="1"/>
</dbReference>
<keyword evidence="4" id="KW-1185">Reference proteome</keyword>
<sequence>MAEHRRFADLNYGHAGLLTYIPSDNPEDGPGELHTARATTSSLHFRIVGSSAQLYPPSKPPTPVAAPSHLWEERQVQRRWLLNAHPEAFMGDAPIQQLLKDDMERFKKADDQPDRKPLLAVGLMADLTNQWDLKGIPVLAVATGHSGQQLRLVRLEESQWQWGDYKDVCLNLSVIDPVYQEEETIWTSDSVPITQVKFATHVSQHGYTRWLLMQKSTGTTILQPEYNLVPVPQGDSTDGRGEQGPSFISPNPLLTLQAGQTGGNAHSDMILNPHSPGHPPQLGVIDECGYWSIWNIMGKSDAVKNTYHLTPFKCGHIAEGPLGEIPTAPVYPATRHGMLGIGGSRDRAAYRDPVKGAGPSGTVVAPSSHVLLWNSEQVELFDLESSTVSRKLDILSSAYRRPDRILDVQPDPKSQDKVFVLTTRQIIWVDLGFVNNQAEDMSEATILLTCSHPGVGNEDLRLAAAPSADETESVLVFTHSPDSEELCVYWFSISRSTGLPQWHRDITQLPGTGELRQRARAQLLRVHPAKLVVSPRRSSVGPGSRYLESDTRFYQLMVLTDDLGLRYSMYSSICDPTIEVTLPTTRLGWSKSEQRRRWKMRRRHFLQHVTDAFVVPDAMGQDDMAALLKQGDFEEEEKPQALDQNRRKPERRPIPLKFDRIAGAIREQLRLSAAQGPVGLPTALFDALRSFIEHGLEFGLPLTTWAEVASSLEHPVLFRPPEDGMEEDVERLFDANNDTVVVTQLRRHSPKEPADALLGLPYLQEQYSALWLDPGSSLAEEFQQIRRAWVREVALDVFLSSYGIMVQHVPLLGECAADPNETVVEESTILPATPPHRSPRIASSSPGPAPSTPPASSTQADAAVQRLMLLASFQESAPPAPTKQSKVLAYWPAERGVDIQDYVSSVAVAAEERFSGARQRLHRIETKRKALAEKYKRPAFMRQGFPMSDGFSQEATSLPVRPPPAQAMSSQQAVPESSQTQIGPMVTMSQPVAGTFGGDRKKKKGKPCSKPANGSFARACSMSHCHDEHAGYGSHDHHEHDHSDDITPALQSSLYEQINFDEITTLNESRRDAGKAVVKKTWAERLSAEPELESDADEQLLMTVPFTEQVKLHSILLRTSPSPSAPRTLHLYVNRADLDFSAAEELDPVQKLELSQTSDVQEIPVKRALFGKVQRLGLFFVDNFGDGDEDVSRLSYVGFKGEWTRLGRAPTNILYEAAAQPGDHKLKGTSINKMGSDIGGGRGPGM</sequence>
<proteinExistence type="predicted"/>
<feature type="domain" description="PITH" evidence="2">
    <location>
        <begin position="1043"/>
        <end position="1219"/>
    </location>
</feature>
<dbReference type="Pfam" id="PF10214">
    <property type="entry name" value="Rrn6_beta-prop"/>
    <property type="match status" value="1"/>
</dbReference>
<dbReference type="InterPro" id="IPR008979">
    <property type="entry name" value="Galactose-bd-like_sf"/>
</dbReference>
<dbReference type="GO" id="GO:0070860">
    <property type="term" value="C:RNA polymerase I core factor complex"/>
    <property type="evidence" value="ECO:0007669"/>
    <property type="project" value="TreeGrafter"/>
</dbReference>
<dbReference type="PROSITE" id="PS51532">
    <property type="entry name" value="PITH"/>
    <property type="match status" value="1"/>
</dbReference>
<comment type="caution">
    <text evidence="3">The sequence shown here is derived from an EMBL/GenBank/DDBJ whole genome shotgun (WGS) entry which is preliminary data.</text>
</comment>
<dbReference type="InterPro" id="IPR019350">
    <property type="entry name" value="RNA_pol_I-sp_TIF_RRN6-like"/>
</dbReference>
<dbReference type="Pfam" id="PF06201">
    <property type="entry name" value="PITH"/>
    <property type="match status" value="1"/>
</dbReference>
<feature type="region of interest" description="Disordered" evidence="1">
    <location>
        <begin position="829"/>
        <end position="860"/>
    </location>
</feature>
<accession>A0AB34FKZ0</accession>
<dbReference type="GO" id="GO:0003743">
    <property type="term" value="F:translation initiation factor activity"/>
    <property type="evidence" value="ECO:0007669"/>
    <property type="project" value="UniProtKB-KW"/>
</dbReference>
<dbReference type="InterPro" id="IPR048537">
    <property type="entry name" value="RRN6_HB"/>
</dbReference>
<dbReference type="GO" id="GO:0001179">
    <property type="term" value="F:RNA polymerase I general transcription initiation factor binding"/>
    <property type="evidence" value="ECO:0007669"/>
    <property type="project" value="TreeGrafter"/>
</dbReference>
<keyword evidence="3" id="KW-0648">Protein biosynthesis</keyword>
<dbReference type="InterPro" id="IPR048535">
    <property type="entry name" value="RRN6_beta-prop"/>
</dbReference>
<feature type="region of interest" description="Disordered" evidence="1">
    <location>
        <begin position="1226"/>
        <end position="1246"/>
    </location>
</feature>
<evidence type="ECO:0000313" key="3">
    <source>
        <dbReference type="EMBL" id="KAJ6439516.1"/>
    </source>
</evidence>
<dbReference type="Proteomes" id="UP001163105">
    <property type="component" value="Unassembled WGS sequence"/>
</dbReference>
<evidence type="ECO:0000256" key="1">
    <source>
        <dbReference type="SAM" id="MobiDB-lite"/>
    </source>
</evidence>
<dbReference type="Gene3D" id="2.60.120.470">
    <property type="entry name" value="PITH domain"/>
    <property type="match status" value="1"/>
</dbReference>
<dbReference type="PANTHER" id="PTHR28221">
    <property type="entry name" value="RNA POLYMERASE I-SPECIFIC TRANSCRIPTION INITIATION FACTOR RRN6"/>
    <property type="match status" value="1"/>
</dbReference>
<feature type="compositionally biased region" description="Gly residues" evidence="1">
    <location>
        <begin position="1237"/>
        <end position="1246"/>
    </location>
</feature>
<dbReference type="InterPro" id="IPR037047">
    <property type="entry name" value="PITH_dom_sf"/>
</dbReference>
<dbReference type="AlphaFoldDB" id="A0AB34FKZ0"/>
<dbReference type="EMBL" id="JAQHRD010000006">
    <property type="protein sequence ID" value="KAJ6439516.1"/>
    <property type="molecule type" value="Genomic_DNA"/>
</dbReference>
<dbReference type="GO" id="GO:0001163">
    <property type="term" value="F:RNA polymerase I transcription regulatory region sequence-specific DNA binding"/>
    <property type="evidence" value="ECO:0007669"/>
    <property type="project" value="TreeGrafter"/>
</dbReference>
<feature type="region of interest" description="Disordered" evidence="1">
    <location>
        <begin position="952"/>
        <end position="1012"/>
    </location>
</feature>
<dbReference type="InterPro" id="IPR048536">
    <property type="entry name" value="Rrn6_K-rich"/>
</dbReference>
<dbReference type="GO" id="GO:0042790">
    <property type="term" value="P:nucleolar large rRNA transcription by RNA polymerase I"/>
    <property type="evidence" value="ECO:0007669"/>
    <property type="project" value="TreeGrafter"/>
</dbReference>
<reference evidence="3" key="1">
    <citation type="submission" date="2023-01" db="EMBL/GenBank/DDBJ databases">
        <title>The growth and conidiation of Purpureocillium lavendulum are regulated by nitrogen source and histone H3K14 acetylation.</title>
        <authorList>
            <person name="Tang P."/>
            <person name="Han J."/>
            <person name="Zhang C."/>
            <person name="Tang P."/>
            <person name="Qi F."/>
            <person name="Zhang K."/>
            <person name="Liang L."/>
        </authorList>
    </citation>
    <scope>NUCLEOTIDE SEQUENCE</scope>
    <source>
        <strain evidence="3">YMF1.00683</strain>
    </source>
</reference>
<feature type="compositionally biased region" description="Polar residues" evidence="1">
    <location>
        <begin position="967"/>
        <end position="992"/>
    </location>
</feature>
<dbReference type="SUPFAM" id="SSF49785">
    <property type="entry name" value="Galactose-binding domain-like"/>
    <property type="match status" value="1"/>
</dbReference>
<dbReference type="GO" id="GO:0005737">
    <property type="term" value="C:cytoplasm"/>
    <property type="evidence" value="ECO:0007669"/>
    <property type="project" value="UniProtKB-ARBA"/>
</dbReference>
<evidence type="ECO:0000313" key="4">
    <source>
        <dbReference type="Proteomes" id="UP001163105"/>
    </source>
</evidence>
<dbReference type="PANTHER" id="PTHR28221:SF2">
    <property type="entry name" value="RNA POLYMERASE I-SPECIFIC TRANSCRIPTION INITIATION FACTOR RRN6"/>
    <property type="match status" value="1"/>
</dbReference>
<organism evidence="3 4">
    <name type="scientific">Purpureocillium lavendulum</name>
    <dbReference type="NCBI Taxonomy" id="1247861"/>
    <lineage>
        <taxon>Eukaryota</taxon>
        <taxon>Fungi</taxon>
        <taxon>Dikarya</taxon>
        <taxon>Ascomycota</taxon>
        <taxon>Pezizomycotina</taxon>
        <taxon>Sordariomycetes</taxon>
        <taxon>Hypocreomycetidae</taxon>
        <taxon>Hypocreales</taxon>
        <taxon>Ophiocordycipitaceae</taxon>
        <taxon>Purpureocillium</taxon>
    </lineage>
</organism>